<dbReference type="PANTHER" id="PTHR14150:SF12">
    <property type="entry name" value="U3 SMALL NUCLEOLAR RNA-ASSOCIATED PROTEIN 14 HOMOLOG A"/>
    <property type="match status" value="1"/>
</dbReference>
<evidence type="ECO:0000256" key="2">
    <source>
        <dbReference type="ARBA" id="ARBA00007774"/>
    </source>
</evidence>
<sequence length="686" mass="77356">MEKLLTSLPEEEADFPSDYNATERDDDGNEKDVGVDDDRHHAKLLDAISSLDGVKRVKHSLRTEPGKEVSEFGFNSSQGDNKQLLSELMSSVNQTVSHSNIKRQIKDSQKRSKTLPAPLPKHEKEKIQRTVGYEKAVSEVTKWDSVVTANRKAEQLKFPLHQPNAKLINSHIKFTPRTPLELEIAAALKQRDPEHIIAKGKVTTPAEEKALAAMSVEEARERREELLKYRALLYNKESKLRWQNSIKSKRMDRADMDRIQERMRLRHRGGGKFAKKAKLYAKFDDKKREEVQDMLRKGKELTKKLKVESSDSEVEEDTQAGGINVQGESDVKNPWMQVQSVKKPTFSRPQAVTAAVSNQNLVEDEDSEDEGEDMIEKLFAEGKVEEHEAESTLGKKLTQKQKVAKPLKGELTAVTEKGKSTAAVENDNAGAALSSKKGAQKEEEAQSEEDSDEELADSDELSDTEDIEPQKKPSSTATEQNREEDGADSHSDDKMLEETIVSKDAQETLGSEEEEKKAFEDDDVVEEFLAEKKRVVEEETTKDIDLTLPGWGEWGGVGLQPSKQKKKRFTIKAKQEKRADQHLGHVIVTKKKNTGLEKHLVTKVPFPYNTPDDFTATMKTPIGREWNTENAFKRMTKPSIVTKIGTIIEPVDESVLLKKPTKRRTEVDIELVAEKSSGKKKRKGKK</sequence>
<dbReference type="EMBL" id="JACVVK020000084">
    <property type="protein sequence ID" value="KAK7494284.1"/>
    <property type="molecule type" value="Genomic_DNA"/>
</dbReference>
<evidence type="ECO:0000256" key="5">
    <source>
        <dbReference type="SAM" id="MobiDB-lite"/>
    </source>
</evidence>
<keyword evidence="7" id="KW-1185">Reference proteome</keyword>
<comment type="similarity">
    <text evidence="2">Belongs to the UTP14 family.</text>
</comment>
<evidence type="ECO:0000313" key="6">
    <source>
        <dbReference type="EMBL" id="KAK7494284.1"/>
    </source>
</evidence>
<keyword evidence="3" id="KW-0597">Phosphoprotein</keyword>
<comment type="caution">
    <text evidence="6">The sequence shown here is derived from an EMBL/GenBank/DDBJ whole genome shotgun (WGS) entry which is preliminary data.</text>
</comment>
<gene>
    <name evidence="6" type="ORF">BaRGS_00014387</name>
</gene>
<feature type="compositionally biased region" description="Basic and acidic residues" evidence="5">
    <location>
        <begin position="480"/>
        <end position="506"/>
    </location>
</feature>
<feature type="compositionally biased region" description="Acidic residues" evidence="5">
    <location>
        <begin position="445"/>
        <end position="467"/>
    </location>
</feature>
<proteinExistence type="inferred from homology"/>
<name>A0ABD0L4C8_9CAEN</name>
<organism evidence="6 7">
    <name type="scientific">Batillaria attramentaria</name>
    <dbReference type="NCBI Taxonomy" id="370345"/>
    <lineage>
        <taxon>Eukaryota</taxon>
        <taxon>Metazoa</taxon>
        <taxon>Spiralia</taxon>
        <taxon>Lophotrochozoa</taxon>
        <taxon>Mollusca</taxon>
        <taxon>Gastropoda</taxon>
        <taxon>Caenogastropoda</taxon>
        <taxon>Sorbeoconcha</taxon>
        <taxon>Cerithioidea</taxon>
        <taxon>Batillariidae</taxon>
        <taxon>Batillaria</taxon>
    </lineage>
</organism>
<feature type="region of interest" description="Disordered" evidence="5">
    <location>
        <begin position="1"/>
        <end position="36"/>
    </location>
</feature>
<keyword evidence="4" id="KW-0539">Nucleus</keyword>
<dbReference type="InterPro" id="IPR006709">
    <property type="entry name" value="SSU_processome_Utp14"/>
</dbReference>
<dbReference type="PANTHER" id="PTHR14150">
    <property type="entry name" value="U3 SMALL NUCLEOLAR RNA-ASSOCIATED PROTEIN 14"/>
    <property type="match status" value="1"/>
</dbReference>
<feature type="compositionally biased region" description="Basic and acidic residues" evidence="5">
    <location>
        <begin position="374"/>
        <end position="390"/>
    </location>
</feature>
<dbReference type="AlphaFoldDB" id="A0ABD0L4C8"/>
<comment type="subcellular location">
    <subcellularLocation>
        <location evidence="1">Nucleus</location>
        <location evidence="1">Nucleolus</location>
    </subcellularLocation>
</comment>
<protein>
    <recommendedName>
        <fullName evidence="8">U3 small nucleolar RNA-associated protein 14</fullName>
    </recommendedName>
</protein>
<evidence type="ECO:0000256" key="1">
    <source>
        <dbReference type="ARBA" id="ARBA00004604"/>
    </source>
</evidence>
<dbReference type="GO" id="GO:0005730">
    <property type="term" value="C:nucleolus"/>
    <property type="evidence" value="ECO:0007669"/>
    <property type="project" value="UniProtKB-SubCell"/>
</dbReference>
<evidence type="ECO:0008006" key="8">
    <source>
        <dbReference type="Google" id="ProtNLM"/>
    </source>
</evidence>
<feature type="compositionally biased region" description="Polar residues" evidence="5">
    <location>
        <begin position="336"/>
        <end position="361"/>
    </location>
</feature>
<feature type="compositionally biased region" description="Acidic residues" evidence="5">
    <location>
        <begin position="362"/>
        <end position="373"/>
    </location>
</feature>
<dbReference type="Proteomes" id="UP001519460">
    <property type="component" value="Unassembled WGS sequence"/>
</dbReference>
<evidence type="ECO:0000313" key="7">
    <source>
        <dbReference type="Proteomes" id="UP001519460"/>
    </source>
</evidence>
<feature type="region of interest" description="Disordered" evidence="5">
    <location>
        <begin position="95"/>
        <end position="117"/>
    </location>
</feature>
<dbReference type="Pfam" id="PF04615">
    <property type="entry name" value="Utp14"/>
    <property type="match status" value="3"/>
</dbReference>
<feature type="region of interest" description="Disordered" evidence="5">
    <location>
        <begin position="546"/>
        <end position="566"/>
    </location>
</feature>
<evidence type="ECO:0000256" key="3">
    <source>
        <dbReference type="ARBA" id="ARBA00022553"/>
    </source>
</evidence>
<accession>A0ABD0L4C8</accession>
<feature type="region of interest" description="Disordered" evidence="5">
    <location>
        <begin position="308"/>
        <end position="522"/>
    </location>
</feature>
<evidence type="ECO:0000256" key="4">
    <source>
        <dbReference type="ARBA" id="ARBA00023242"/>
    </source>
</evidence>
<reference evidence="6 7" key="1">
    <citation type="journal article" date="2023" name="Sci. Data">
        <title>Genome assembly of the Korean intertidal mud-creeper Batillaria attramentaria.</title>
        <authorList>
            <person name="Patra A.K."/>
            <person name="Ho P.T."/>
            <person name="Jun S."/>
            <person name="Lee S.J."/>
            <person name="Kim Y."/>
            <person name="Won Y.J."/>
        </authorList>
    </citation>
    <scope>NUCLEOTIDE SEQUENCE [LARGE SCALE GENOMIC DNA]</scope>
    <source>
        <strain evidence="6">Wonlab-2016</strain>
    </source>
</reference>